<protein>
    <submittedName>
        <fullName evidence="1">Uncharacterized protein</fullName>
    </submittedName>
</protein>
<dbReference type="Proteomes" id="UP001501222">
    <property type="component" value="Unassembled WGS sequence"/>
</dbReference>
<evidence type="ECO:0000313" key="2">
    <source>
        <dbReference type="Proteomes" id="UP001501222"/>
    </source>
</evidence>
<name>A0ABP6WX06_9ACTN</name>
<sequence>MLGASAATNFTYDGLVLSTPSMVIRFGASESAQLTFTSCRVLSAHATVTFVGTGSDEHAVSRVAPMTVARAADKTLRNLTIWPHPNSWTVA</sequence>
<comment type="caution">
    <text evidence="1">The sequence shown here is derived from an EMBL/GenBank/DDBJ whole genome shotgun (WGS) entry which is preliminary data.</text>
</comment>
<organism evidence="1 2">
    <name type="scientific">Kribbella ginsengisoli</name>
    <dbReference type="NCBI Taxonomy" id="363865"/>
    <lineage>
        <taxon>Bacteria</taxon>
        <taxon>Bacillati</taxon>
        <taxon>Actinomycetota</taxon>
        <taxon>Actinomycetes</taxon>
        <taxon>Propionibacteriales</taxon>
        <taxon>Kribbellaceae</taxon>
        <taxon>Kribbella</taxon>
    </lineage>
</organism>
<dbReference type="EMBL" id="BAABAA010000002">
    <property type="protein sequence ID" value="GAA3556999.1"/>
    <property type="molecule type" value="Genomic_DNA"/>
</dbReference>
<proteinExistence type="predicted"/>
<keyword evidence="2" id="KW-1185">Reference proteome</keyword>
<evidence type="ECO:0000313" key="1">
    <source>
        <dbReference type="EMBL" id="GAA3556999.1"/>
    </source>
</evidence>
<gene>
    <name evidence="1" type="ORF">GCM10022235_26340</name>
</gene>
<accession>A0ABP6WX06</accession>
<reference evidence="2" key="1">
    <citation type="journal article" date="2019" name="Int. J. Syst. Evol. Microbiol.">
        <title>The Global Catalogue of Microorganisms (GCM) 10K type strain sequencing project: providing services to taxonomists for standard genome sequencing and annotation.</title>
        <authorList>
            <consortium name="The Broad Institute Genomics Platform"/>
            <consortium name="The Broad Institute Genome Sequencing Center for Infectious Disease"/>
            <person name="Wu L."/>
            <person name="Ma J."/>
        </authorList>
    </citation>
    <scope>NUCLEOTIDE SEQUENCE [LARGE SCALE GENOMIC DNA]</scope>
    <source>
        <strain evidence="2">JCM 16928</strain>
    </source>
</reference>